<sequence length="245" mass="26069">MYCNLKLMAAAITTVALTTTSVVAQTSKTPAKAPVSTQTSSPSNPQLKTAIDSVAYSIGLSVGGSLKSQGLTDINTNLLMQGINDLLKGNPTPLTPEQANQTIGEYFQKQTTAKASENQKKGEKFLEENKKRPGVVTTASGLQYEVVKMGEGAKPADSSKVKTHYHGTLIDGTVFDSSVDRGQPVEFPVNGVIKGWQEALQLMPVGSKWKLYIPSNLAYGERAAGPAIGPNSALVFEVELLEILN</sequence>
<gene>
    <name evidence="10" type="ORF">EZE20_08940</name>
</gene>
<comment type="similarity">
    <text evidence="2 7">Belongs to the FKBP-type PPIase family.</text>
</comment>
<evidence type="ECO:0000256" key="2">
    <source>
        <dbReference type="ARBA" id="ARBA00006577"/>
    </source>
</evidence>
<dbReference type="PANTHER" id="PTHR43811:SF23">
    <property type="entry name" value="FKBP-TYPE 22 KDA PEPTIDYL-PROLYL CIS-TRANS ISOMERASE"/>
    <property type="match status" value="1"/>
</dbReference>
<evidence type="ECO:0000256" key="4">
    <source>
        <dbReference type="ARBA" id="ARBA00023110"/>
    </source>
</evidence>
<dbReference type="NCBIfam" id="NF008602">
    <property type="entry name" value="PRK11570.1"/>
    <property type="match status" value="1"/>
</dbReference>
<keyword evidence="3 8" id="KW-0732">Signal</keyword>
<proteinExistence type="inferred from homology"/>
<feature type="domain" description="PPIase FKBP-type" evidence="9">
    <location>
        <begin position="158"/>
        <end position="244"/>
    </location>
</feature>
<evidence type="ECO:0000313" key="11">
    <source>
        <dbReference type="Proteomes" id="UP000295706"/>
    </source>
</evidence>
<dbReference type="EC" id="5.2.1.8" evidence="7"/>
<dbReference type="PROSITE" id="PS50059">
    <property type="entry name" value="FKBP_PPIASE"/>
    <property type="match status" value="1"/>
</dbReference>
<feature type="chain" id="PRO_5020927775" description="Peptidyl-prolyl cis-trans isomerase" evidence="8">
    <location>
        <begin position="25"/>
        <end position="245"/>
    </location>
</feature>
<organism evidence="10 11">
    <name type="scientific">Arundinibacter roseus</name>
    <dbReference type="NCBI Taxonomy" id="2070510"/>
    <lineage>
        <taxon>Bacteria</taxon>
        <taxon>Pseudomonadati</taxon>
        <taxon>Bacteroidota</taxon>
        <taxon>Cytophagia</taxon>
        <taxon>Cytophagales</taxon>
        <taxon>Spirosomataceae</taxon>
        <taxon>Arundinibacter</taxon>
    </lineage>
</organism>
<evidence type="ECO:0000256" key="8">
    <source>
        <dbReference type="SAM" id="SignalP"/>
    </source>
</evidence>
<dbReference type="EMBL" id="SMJU01000005">
    <property type="protein sequence ID" value="TDB65882.1"/>
    <property type="molecule type" value="Genomic_DNA"/>
</dbReference>
<dbReference type="SUPFAM" id="SSF54534">
    <property type="entry name" value="FKBP-like"/>
    <property type="match status" value="1"/>
</dbReference>
<evidence type="ECO:0000256" key="1">
    <source>
        <dbReference type="ARBA" id="ARBA00000971"/>
    </source>
</evidence>
<dbReference type="Pfam" id="PF00254">
    <property type="entry name" value="FKBP_C"/>
    <property type="match status" value="1"/>
</dbReference>
<evidence type="ECO:0000256" key="6">
    <source>
        <dbReference type="PROSITE-ProRule" id="PRU00277"/>
    </source>
</evidence>
<dbReference type="AlphaFoldDB" id="A0A4R4KG65"/>
<dbReference type="Gene3D" id="1.10.287.460">
    <property type="entry name" value="Peptidyl-prolyl cis-trans isomerase, FKBP-type, N-terminal domain"/>
    <property type="match status" value="1"/>
</dbReference>
<comment type="caution">
    <text evidence="10">The sequence shown here is derived from an EMBL/GenBank/DDBJ whole genome shotgun (WGS) entry which is preliminary data.</text>
</comment>
<dbReference type="OrthoDB" id="9814548at2"/>
<dbReference type="Proteomes" id="UP000295706">
    <property type="component" value="Unassembled WGS sequence"/>
</dbReference>
<keyword evidence="11" id="KW-1185">Reference proteome</keyword>
<evidence type="ECO:0000259" key="9">
    <source>
        <dbReference type="PROSITE" id="PS50059"/>
    </source>
</evidence>
<evidence type="ECO:0000256" key="3">
    <source>
        <dbReference type="ARBA" id="ARBA00022729"/>
    </source>
</evidence>
<keyword evidence="4 6" id="KW-0697">Rotamase</keyword>
<keyword evidence="5 6" id="KW-0413">Isomerase</keyword>
<dbReference type="Gene3D" id="3.10.50.40">
    <property type="match status" value="1"/>
</dbReference>
<dbReference type="InterPro" id="IPR001179">
    <property type="entry name" value="PPIase_FKBP_dom"/>
</dbReference>
<dbReference type="GO" id="GO:0003755">
    <property type="term" value="F:peptidyl-prolyl cis-trans isomerase activity"/>
    <property type="evidence" value="ECO:0007669"/>
    <property type="project" value="UniProtKB-UniRule"/>
</dbReference>
<dbReference type="InterPro" id="IPR000774">
    <property type="entry name" value="PPIase_FKBP_N"/>
</dbReference>
<name>A0A4R4KG65_9BACT</name>
<feature type="signal peptide" evidence="8">
    <location>
        <begin position="1"/>
        <end position="24"/>
    </location>
</feature>
<dbReference type="GO" id="GO:0006457">
    <property type="term" value="P:protein folding"/>
    <property type="evidence" value="ECO:0007669"/>
    <property type="project" value="InterPro"/>
</dbReference>
<accession>A0A4R4KG65</accession>
<evidence type="ECO:0000256" key="7">
    <source>
        <dbReference type="RuleBase" id="RU003915"/>
    </source>
</evidence>
<evidence type="ECO:0000256" key="5">
    <source>
        <dbReference type="ARBA" id="ARBA00023235"/>
    </source>
</evidence>
<evidence type="ECO:0000313" key="10">
    <source>
        <dbReference type="EMBL" id="TDB65882.1"/>
    </source>
</evidence>
<dbReference type="FunFam" id="3.10.50.40:FF:000045">
    <property type="entry name" value="Peptidyl-prolyl cis-trans isomerase"/>
    <property type="match status" value="1"/>
</dbReference>
<dbReference type="Pfam" id="PF01346">
    <property type="entry name" value="FKBP_N"/>
    <property type="match status" value="1"/>
</dbReference>
<dbReference type="InterPro" id="IPR046357">
    <property type="entry name" value="PPIase_dom_sf"/>
</dbReference>
<dbReference type="PANTHER" id="PTHR43811">
    <property type="entry name" value="FKBP-TYPE PEPTIDYL-PROLYL CIS-TRANS ISOMERASE FKPA"/>
    <property type="match status" value="1"/>
</dbReference>
<protein>
    <recommendedName>
        <fullName evidence="7">Peptidyl-prolyl cis-trans isomerase</fullName>
        <ecNumber evidence="7">5.2.1.8</ecNumber>
    </recommendedName>
</protein>
<comment type="catalytic activity">
    <reaction evidence="1 6 7">
        <text>[protein]-peptidylproline (omega=180) = [protein]-peptidylproline (omega=0)</text>
        <dbReference type="Rhea" id="RHEA:16237"/>
        <dbReference type="Rhea" id="RHEA-COMP:10747"/>
        <dbReference type="Rhea" id="RHEA-COMP:10748"/>
        <dbReference type="ChEBI" id="CHEBI:83833"/>
        <dbReference type="ChEBI" id="CHEBI:83834"/>
        <dbReference type="EC" id="5.2.1.8"/>
    </reaction>
</comment>
<reference evidence="10 11" key="1">
    <citation type="submission" date="2019-02" db="EMBL/GenBank/DDBJ databases">
        <title>Arundinibacter roseus gen. nov., sp. nov., a new member of the family Cytophagaceae.</title>
        <authorList>
            <person name="Szuroczki S."/>
            <person name="Khayer B."/>
            <person name="Sproer C."/>
            <person name="Toumi M."/>
            <person name="Szabo A."/>
            <person name="Felfoldi T."/>
            <person name="Schumann P."/>
            <person name="Toth E."/>
        </authorList>
    </citation>
    <scope>NUCLEOTIDE SEQUENCE [LARGE SCALE GENOMIC DNA]</scope>
    <source>
        <strain evidence="10 11">DMA-k-7a</strain>
    </source>
</reference>
<dbReference type="InterPro" id="IPR036944">
    <property type="entry name" value="PPIase_FKBP_N_sf"/>
</dbReference>